<evidence type="ECO:0000313" key="1">
    <source>
        <dbReference type="EMBL" id="MEA0970564.1"/>
    </source>
</evidence>
<comment type="caution">
    <text evidence="1">The sequence shown here is derived from an EMBL/GenBank/DDBJ whole genome shotgun (WGS) entry which is preliminary data.</text>
</comment>
<organism evidence="1 2">
    <name type="scientific">Candidatus Megaera venefica</name>
    <dbReference type="NCBI Taxonomy" id="2055910"/>
    <lineage>
        <taxon>Bacteria</taxon>
        <taxon>Pseudomonadati</taxon>
        <taxon>Pseudomonadota</taxon>
        <taxon>Alphaproteobacteria</taxon>
        <taxon>Rickettsiales</taxon>
        <taxon>Rickettsiaceae</taxon>
        <taxon>Candidatus Megaera</taxon>
    </lineage>
</organism>
<proteinExistence type="predicted"/>
<accession>A0ABU5NBN0</accession>
<dbReference type="Proteomes" id="UP001291687">
    <property type="component" value="Unassembled WGS sequence"/>
</dbReference>
<keyword evidence="2" id="KW-1185">Reference proteome</keyword>
<sequence>MPKSFFLRHVDTYIASAVLSGSAVKIQLPPDENEEVYLVSKELFKSLVKPDEIQPFLSEK</sequence>
<evidence type="ECO:0000313" key="2">
    <source>
        <dbReference type="Proteomes" id="UP001291687"/>
    </source>
</evidence>
<name>A0ABU5NBN0_9RICK</name>
<gene>
    <name evidence="1" type="ORF">Megvenef_00530</name>
</gene>
<dbReference type="EMBL" id="JARJFB010000027">
    <property type="protein sequence ID" value="MEA0970564.1"/>
    <property type="molecule type" value="Genomic_DNA"/>
</dbReference>
<reference evidence="1 2" key="1">
    <citation type="submission" date="2023-03" db="EMBL/GenBank/DDBJ databases">
        <title>Host association and intracellularity evolved multiple times independently in the Rickettsiales.</title>
        <authorList>
            <person name="Castelli M."/>
            <person name="Nardi T."/>
            <person name="Gammuto L."/>
            <person name="Bellinzona G."/>
            <person name="Sabaneyeva E."/>
            <person name="Potekhin A."/>
            <person name="Serra V."/>
            <person name="Petroni G."/>
            <person name="Sassera D."/>
        </authorList>
    </citation>
    <scope>NUCLEOTIDE SEQUENCE [LARGE SCALE GENOMIC DNA]</scope>
    <source>
        <strain evidence="1 2">Sr 2-6</strain>
    </source>
</reference>
<dbReference type="RefSeq" id="WP_322776468.1">
    <property type="nucleotide sequence ID" value="NZ_JARJFB010000027.1"/>
</dbReference>
<protein>
    <recommendedName>
        <fullName evidence="3">Prevent-host-death protein</fullName>
    </recommendedName>
</protein>
<evidence type="ECO:0008006" key="3">
    <source>
        <dbReference type="Google" id="ProtNLM"/>
    </source>
</evidence>